<dbReference type="Pfam" id="PF22505">
    <property type="entry name" value="RNase_J_b_CASP"/>
    <property type="match status" value="1"/>
</dbReference>
<dbReference type="PATRIC" id="fig|1079.6.peg.1386"/>
<evidence type="ECO:0000256" key="3">
    <source>
        <dbReference type="ARBA" id="ARBA00022801"/>
    </source>
</evidence>
<dbReference type="GO" id="GO:0003723">
    <property type="term" value="F:RNA binding"/>
    <property type="evidence" value="ECO:0007669"/>
    <property type="project" value="UniProtKB-KW"/>
</dbReference>
<evidence type="ECO:0000313" key="10">
    <source>
        <dbReference type="Proteomes" id="UP000065734"/>
    </source>
</evidence>
<dbReference type="Pfam" id="PF00753">
    <property type="entry name" value="Lactamase_B"/>
    <property type="match status" value="1"/>
</dbReference>
<keyword evidence="10" id="KW-1185">Reference proteome</keyword>
<dbReference type="Pfam" id="PF07521">
    <property type="entry name" value="RMMBL"/>
    <property type="match status" value="1"/>
</dbReference>
<dbReference type="PANTHER" id="PTHR43694:SF1">
    <property type="entry name" value="RIBONUCLEASE J"/>
    <property type="match status" value="1"/>
</dbReference>
<keyword evidence="4" id="KW-0862">Zinc</keyword>
<organism evidence="9 10">
    <name type="scientific">Blastochloris viridis</name>
    <name type="common">Rhodopseudomonas viridis</name>
    <dbReference type="NCBI Taxonomy" id="1079"/>
    <lineage>
        <taxon>Bacteria</taxon>
        <taxon>Pseudomonadati</taxon>
        <taxon>Pseudomonadota</taxon>
        <taxon>Alphaproteobacteria</taxon>
        <taxon>Hyphomicrobiales</taxon>
        <taxon>Blastochloridaceae</taxon>
        <taxon>Blastochloris</taxon>
    </lineage>
</organism>
<keyword evidence="3 9" id="KW-0378">Hydrolase</keyword>
<sequence>MTKGEAELVFVPLGGVGEIGMNFGLYGFGQGRRRQWLAVDCGVAFANELLPGIDLILPDVRFIEEERKNLLGIVITHGHEDHIGALAELWRRLQAPVYTTPFTAQLLTIRRLQDPGAPDIPIKVLPVGGHVSLGPFEVDFIPVAHSIPESHALAIKTPLGTVLHTGDWKIDPTPVAGSTTDEARFRALGDAGVLAMVADSTNSVRGGRSPSEADAGANLAKVIAEAKGRVAVTTFASNVGRMVSVGRAAAAAGREVVLVGRAMDRVAMVARELGYLEGVPPFRSVDTYGYLPRDKVVALITGSQGEPRAALSRIALDEHPDIALSPGDTVVFSARAIPGNEIGISRIINALIRQGVEVITDRTHMIHVSGHPRREEMADMLRWVRPRILLPVHGEALHMHEHAVLAREVGVPEVVRCGNGDVVRLAPGPAEVVDEVPAARLYKDGKVLIEDASRTIADRRKLSFVGIVTVALALSDKGELAGDPRSEVIGLPERATDGRTFVSIVDEAVMETFDTLPRARRRDPRAVEESIIRGVRGTVAEAWGKKPIVRVLVVQV</sequence>
<dbReference type="OrthoDB" id="9770211at2"/>
<reference evidence="8" key="1">
    <citation type="journal article" date="2015" name="Genome Announc.">
        <title>Complete Genome Sequence of the Bacteriochlorophyll b-Producing Photosynthetic Bacterium Blastochloris viridis.</title>
        <authorList>
            <person name="Tsukatani Y."/>
            <person name="Hirose Y."/>
            <person name="Harada J."/>
            <person name="Misawa N."/>
            <person name="Mori K."/>
            <person name="Inoue K."/>
            <person name="Tamiaki H."/>
        </authorList>
    </citation>
    <scope>NUCLEOTIDE SEQUENCE [LARGE SCALE GENOMIC DNA]</scope>
    <source>
        <strain evidence="8">DSM 133</strain>
    </source>
</reference>
<evidence type="ECO:0000256" key="6">
    <source>
        <dbReference type="ARBA" id="ARBA00022884"/>
    </source>
</evidence>
<dbReference type="SUPFAM" id="SSF56281">
    <property type="entry name" value="Metallo-hydrolase/oxidoreductase"/>
    <property type="match status" value="1"/>
</dbReference>
<protein>
    <submittedName>
        <fullName evidence="8">Metallo-beta-lactamase family protein</fullName>
    </submittedName>
    <submittedName>
        <fullName evidence="9">Ribonuclease J 1</fullName>
        <ecNumber evidence="9">3.1.-.-</ecNumber>
    </submittedName>
</protein>
<reference evidence="10" key="3">
    <citation type="journal article" date="2016" name="Genome Announc.">
        <title>Revised genome sequence of the purple photosynthetic bacterium Blastochloris viridis.</title>
        <authorList>
            <person name="Liu L.N."/>
            <person name="Faulkner M."/>
            <person name="Liu X."/>
            <person name="Huang F."/>
            <person name="Darby A.C."/>
            <person name="Hall N."/>
        </authorList>
    </citation>
    <scope>NUCLEOTIDE SEQUENCE [LARGE SCALE GENOMIC DNA]</scope>
    <source>
        <strain evidence="10">ATCC 19567 / DSM 133 / F</strain>
    </source>
</reference>
<gene>
    <name evidence="9" type="primary">rnjA</name>
    <name evidence="8" type="ORF">BV133_3421</name>
    <name evidence="9" type="ORF">BVIRIDIS_07800</name>
</gene>
<feature type="domain" description="Metallo-beta-lactamase" evidence="7">
    <location>
        <begin position="20"/>
        <end position="219"/>
    </location>
</feature>
<dbReference type="AlphaFoldDB" id="A0A0H5BIM0"/>
<dbReference type="EC" id="3.1.-.-" evidence="9"/>
<dbReference type="InterPro" id="IPR055132">
    <property type="entry name" value="RNase_J_b_CASP"/>
</dbReference>
<evidence type="ECO:0000313" key="9">
    <source>
        <dbReference type="EMBL" id="CUU41784.1"/>
    </source>
</evidence>
<dbReference type="GO" id="GO:0046872">
    <property type="term" value="F:metal ion binding"/>
    <property type="evidence" value="ECO:0007669"/>
    <property type="project" value="UniProtKB-KW"/>
</dbReference>
<dbReference type="CDD" id="cd07714">
    <property type="entry name" value="RNaseJ_MBL-fold"/>
    <property type="match status" value="1"/>
</dbReference>
<dbReference type="InterPro" id="IPR036866">
    <property type="entry name" value="RibonucZ/Hydroxyglut_hydro"/>
</dbReference>
<accession>A0A0H5BIM0</accession>
<dbReference type="SMART" id="SM00849">
    <property type="entry name" value="Lactamase_B"/>
    <property type="match status" value="1"/>
</dbReference>
<keyword evidence="2" id="KW-0479">Metal-binding</keyword>
<proteinExistence type="predicted"/>
<dbReference type="EMBL" id="LN907867">
    <property type="protein sequence ID" value="CUU41784.1"/>
    <property type="molecule type" value="Genomic_DNA"/>
</dbReference>
<evidence type="ECO:0000259" key="7">
    <source>
        <dbReference type="SMART" id="SM00849"/>
    </source>
</evidence>
<dbReference type="InterPro" id="IPR042173">
    <property type="entry name" value="RNase_J_2"/>
</dbReference>
<evidence type="ECO:0000313" key="8">
    <source>
        <dbReference type="EMBL" id="BAS01015.1"/>
    </source>
</evidence>
<dbReference type="KEGG" id="bvr:BVIR_1335"/>
<dbReference type="InterPro" id="IPR041636">
    <property type="entry name" value="RNase_J_C"/>
</dbReference>
<dbReference type="EMBL" id="AP014854">
    <property type="protein sequence ID" value="BAS01015.1"/>
    <property type="molecule type" value="Genomic_DNA"/>
</dbReference>
<dbReference type="Gene3D" id="3.10.20.580">
    <property type="match status" value="1"/>
</dbReference>
<evidence type="ECO:0000256" key="1">
    <source>
        <dbReference type="ARBA" id="ARBA00022722"/>
    </source>
</evidence>
<dbReference type="GO" id="GO:0004527">
    <property type="term" value="F:exonuclease activity"/>
    <property type="evidence" value="ECO:0007669"/>
    <property type="project" value="UniProtKB-KW"/>
</dbReference>
<dbReference type="PANTHER" id="PTHR43694">
    <property type="entry name" value="RIBONUCLEASE J"/>
    <property type="match status" value="1"/>
</dbReference>
<dbReference type="InterPro" id="IPR001279">
    <property type="entry name" value="Metallo-B-lactamas"/>
</dbReference>
<evidence type="ECO:0000256" key="5">
    <source>
        <dbReference type="ARBA" id="ARBA00022839"/>
    </source>
</evidence>
<reference evidence="9" key="2">
    <citation type="submission" date="2015-11" db="EMBL/GenBank/DDBJ databases">
        <authorList>
            <person name="Zhang Y."/>
            <person name="Guo Z."/>
        </authorList>
    </citation>
    <scope>NUCLEOTIDE SEQUENCE</scope>
    <source>
        <strain evidence="9">1</strain>
    </source>
</reference>
<keyword evidence="5" id="KW-0269">Exonuclease</keyword>
<evidence type="ECO:0000256" key="2">
    <source>
        <dbReference type="ARBA" id="ARBA00022723"/>
    </source>
</evidence>
<dbReference type="RefSeq" id="WP_055036961.1">
    <property type="nucleotide sequence ID" value="NZ_AP014854.2"/>
</dbReference>
<evidence type="ECO:0000256" key="4">
    <source>
        <dbReference type="ARBA" id="ARBA00022833"/>
    </source>
</evidence>
<dbReference type="Gene3D" id="3.60.15.10">
    <property type="entry name" value="Ribonuclease Z/Hydroxyacylglutathione hydrolase-like"/>
    <property type="match status" value="1"/>
</dbReference>
<dbReference type="Proteomes" id="UP000065734">
    <property type="component" value="Chromosome I"/>
</dbReference>
<dbReference type="STRING" id="1079.BVIR_1335"/>
<name>A0A0H5BIM0_BLAVI</name>
<dbReference type="InterPro" id="IPR011108">
    <property type="entry name" value="RMMBL"/>
</dbReference>
<keyword evidence="1" id="KW-0540">Nuclease</keyword>
<keyword evidence="6" id="KW-0694">RNA-binding</keyword>
<dbReference type="Gene3D" id="3.40.50.10710">
    <property type="entry name" value="Metallo-hydrolase/oxidoreductase"/>
    <property type="match status" value="1"/>
</dbReference>
<dbReference type="Pfam" id="PF17770">
    <property type="entry name" value="RNase_J_C"/>
    <property type="match status" value="1"/>
</dbReference>